<keyword evidence="1" id="KW-0472">Membrane</keyword>
<accession>A0A939JZE0</accession>
<keyword evidence="1" id="KW-0812">Transmembrane</keyword>
<dbReference type="PANTHER" id="PTHR34978">
    <property type="entry name" value="POSSIBLE SENSOR-TRANSDUCER PROTEIN BLAR"/>
    <property type="match status" value="1"/>
</dbReference>
<organism evidence="3 4">
    <name type="scientific">Fibrella aquatilis</name>
    <dbReference type="NCBI Taxonomy" id="2817059"/>
    <lineage>
        <taxon>Bacteria</taxon>
        <taxon>Pseudomonadati</taxon>
        <taxon>Bacteroidota</taxon>
        <taxon>Cytophagia</taxon>
        <taxon>Cytophagales</taxon>
        <taxon>Spirosomataceae</taxon>
        <taxon>Fibrella</taxon>
    </lineage>
</organism>
<dbReference type="PANTHER" id="PTHR34978:SF3">
    <property type="entry name" value="SLR0241 PROTEIN"/>
    <property type="match status" value="1"/>
</dbReference>
<evidence type="ECO:0000256" key="1">
    <source>
        <dbReference type="SAM" id="Phobius"/>
    </source>
</evidence>
<dbReference type="InterPro" id="IPR052173">
    <property type="entry name" value="Beta-lactam_resp_regulator"/>
</dbReference>
<dbReference type="RefSeq" id="WP_207334784.1">
    <property type="nucleotide sequence ID" value="NZ_JAFMYU010000004.1"/>
</dbReference>
<dbReference type="Pfam" id="PF05569">
    <property type="entry name" value="Peptidase_M56"/>
    <property type="match status" value="1"/>
</dbReference>
<proteinExistence type="predicted"/>
<feature type="transmembrane region" description="Helical" evidence="1">
    <location>
        <begin position="108"/>
        <end position="129"/>
    </location>
</feature>
<evidence type="ECO:0000313" key="3">
    <source>
        <dbReference type="EMBL" id="MBO0930836.1"/>
    </source>
</evidence>
<feature type="transmembrane region" description="Helical" evidence="1">
    <location>
        <begin position="290"/>
        <end position="310"/>
    </location>
</feature>
<dbReference type="CDD" id="cd07341">
    <property type="entry name" value="M56_BlaR1_MecR1_like"/>
    <property type="match status" value="1"/>
</dbReference>
<protein>
    <submittedName>
        <fullName evidence="3">M56 family metallopeptidase</fullName>
    </submittedName>
</protein>
<feature type="transmembrane region" description="Helical" evidence="1">
    <location>
        <begin position="6"/>
        <end position="23"/>
    </location>
</feature>
<dbReference type="AlphaFoldDB" id="A0A939JZE0"/>
<dbReference type="InterPro" id="IPR008756">
    <property type="entry name" value="Peptidase_M56"/>
</dbReference>
<keyword evidence="4" id="KW-1185">Reference proteome</keyword>
<feature type="transmembrane region" description="Helical" evidence="1">
    <location>
        <begin position="205"/>
        <end position="224"/>
    </location>
</feature>
<dbReference type="EMBL" id="JAFMYU010000004">
    <property type="protein sequence ID" value="MBO0930836.1"/>
    <property type="molecule type" value="Genomic_DNA"/>
</dbReference>
<comment type="caution">
    <text evidence="3">The sequence shown here is derived from an EMBL/GenBank/DDBJ whole genome shotgun (WGS) entry which is preliminary data.</text>
</comment>
<evidence type="ECO:0000313" key="4">
    <source>
        <dbReference type="Proteomes" id="UP000664795"/>
    </source>
</evidence>
<feature type="domain" description="Peptidase M56" evidence="2">
    <location>
        <begin position="189"/>
        <end position="282"/>
    </location>
</feature>
<keyword evidence="1" id="KW-1133">Transmembrane helix</keyword>
<name>A0A939JZE0_9BACT</name>
<gene>
    <name evidence="3" type="ORF">J2I48_07535</name>
</gene>
<evidence type="ECO:0000259" key="2">
    <source>
        <dbReference type="Pfam" id="PF05569"/>
    </source>
</evidence>
<dbReference type="Proteomes" id="UP000664795">
    <property type="component" value="Unassembled WGS sequence"/>
</dbReference>
<sequence length="490" mass="55917">MTLYLLQSGLSLLVLLGVYKLWLENQPMHCLKRAYLLGTLVVSLTAPLITLNVPVGTLPVLNTLASQQVDNQLFPRNLQLVRQADAVAVSSLPNQRSFTLRDAGPPPFTLSLCTLSVYAAVTLLMLLRFGRNLYRLFRQVVRNPTEPFRGAMLVRLPSEVIGSGLPYTFLHYLFVPGEAYERGEIEGELFTHELAHIRQRHSLDVLLIELLLCFGWFNPLLFWLKRAMQLNHEFLADEAVNRTHGNVTDYQKLLVSKLTCSFSELSLTSTFTFQTTKQRLTMMTKQDSAFRTWLVGGATTLLFGAMTVLLSTRTVAQQAPAISTPKASAKTQPAQTNDIAEIERLYGEKLVSIPTRIGAPLKEQYKKFNDLTPDEKARVIVLKPDARKTPTEAEWNDFKNTRKYGIWVNGKRRRDNPMAKYKRTDIVSYSYSFVHKNARQPEGYLYQLELDTEEGYQQTLRDWEAKPWMALMTKGEKEKFEKRQKARSGK</sequence>
<reference evidence="3 4" key="1">
    <citation type="submission" date="2021-03" db="EMBL/GenBank/DDBJ databases">
        <title>Fibrella sp. HMF5036 genome sequencing and assembly.</title>
        <authorList>
            <person name="Kang H."/>
            <person name="Kim H."/>
            <person name="Bae S."/>
            <person name="Joh K."/>
        </authorList>
    </citation>
    <scope>NUCLEOTIDE SEQUENCE [LARGE SCALE GENOMIC DNA]</scope>
    <source>
        <strain evidence="3 4">HMF5036</strain>
    </source>
</reference>
<feature type="transmembrane region" description="Helical" evidence="1">
    <location>
        <begin position="35"/>
        <end position="55"/>
    </location>
</feature>